<accession>A0A158R016</accession>
<evidence type="ECO:0000256" key="10">
    <source>
        <dbReference type="ARBA" id="ARBA00023242"/>
    </source>
</evidence>
<protein>
    <submittedName>
        <fullName evidence="14">Nuclear receptor NHR-120 (inferred by orthology to a C. elegans protein)</fullName>
    </submittedName>
</protein>
<evidence type="ECO:0000256" key="5">
    <source>
        <dbReference type="ARBA" id="ARBA00022833"/>
    </source>
</evidence>
<evidence type="ECO:0000313" key="13">
    <source>
        <dbReference type="Proteomes" id="UP000271162"/>
    </source>
</evidence>
<evidence type="ECO:0000256" key="3">
    <source>
        <dbReference type="ARBA" id="ARBA00022723"/>
    </source>
</evidence>
<dbReference type="InterPro" id="IPR001628">
    <property type="entry name" value="Znf_hrmn_rcpt"/>
</dbReference>
<organism evidence="14">
    <name type="scientific">Nippostrongylus brasiliensis</name>
    <name type="common">Rat hookworm</name>
    <dbReference type="NCBI Taxonomy" id="27835"/>
    <lineage>
        <taxon>Eukaryota</taxon>
        <taxon>Metazoa</taxon>
        <taxon>Ecdysozoa</taxon>
        <taxon>Nematoda</taxon>
        <taxon>Chromadorea</taxon>
        <taxon>Rhabditida</taxon>
        <taxon>Rhabditina</taxon>
        <taxon>Rhabditomorpha</taxon>
        <taxon>Strongyloidea</taxon>
        <taxon>Heligmosomidae</taxon>
        <taxon>Nippostrongylus</taxon>
    </lineage>
</organism>
<dbReference type="STRING" id="27835.A0A158R016"/>
<dbReference type="GO" id="GO:0003700">
    <property type="term" value="F:DNA-binding transcription factor activity"/>
    <property type="evidence" value="ECO:0007669"/>
    <property type="project" value="InterPro"/>
</dbReference>
<dbReference type="AlphaFoldDB" id="A0A158R016"/>
<gene>
    <name evidence="12" type="ORF">NBR_LOCUS11046</name>
</gene>
<name>A0A158R016_NIPBR</name>
<sequence>DWDPVPSCQTATATSLSANVPEIPVKKFRNVRKSNIYSCVVCGDKPTGYHYDVLSCNGCKTFFRRTIINNRKFACAKGGTCQFNKGIQFPNQTEDAKKRRPRKDSVTTTDIEFPHESATTDILPTSPCATQLTTIERLHFLRHADDFEMMNIIDSLVNREQSAKVLRRLDCPIFCQSTLKKLLQEPCILGRRQFDQGLAGAQIGCYQQNPIRFWMVADLFLAVEYAKTFKAFTNLSEADKTLSIRKVLPRDLLPSSLSRALAVDDQGTCLISELGPSLGVEKLANILLSIAAFVDISEKRRNYLEVCHLMSTINLSSLAKGVYLKQFEF</sequence>
<keyword evidence="10" id="KW-0539">Nucleus</keyword>
<dbReference type="Proteomes" id="UP000271162">
    <property type="component" value="Unassembled WGS sequence"/>
</dbReference>
<evidence type="ECO:0000256" key="9">
    <source>
        <dbReference type="ARBA" id="ARBA00023170"/>
    </source>
</evidence>
<dbReference type="InterPro" id="IPR050274">
    <property type="entry name" value="Nuclear_hormone_rcpt_NR2"/>
</dbReference>
<dbReference type="SUPFAM" id="SSF57716">
    <property type="entry name" value="Glucocorticoid receptor-like (DNA-binding domain)"/>
    <property type="match status" value="1"/>
</dbReference>
<dbReference type="PANTHER" id="PTHR24083">
    <property type="entry name" value="NUCLEAR HORMONE RECEPTOR"/>
    <property type="match status" value="1"/>
</dbReference>
<evidence type="ECO:0000256" key="4">
    <source>
        <dbReference type="ARBA" id="ARBA00022771"/>
    </source>
</evidence>
<proteinExistence type="inferred from homology"/>
<evidence type="ECO:0000256" key="6">
    <source>
        <dbReference type="ARBA" id="ARBA00023015"/>
    </source>
</evidence>
<evidence type="ECO:0000259" key="11">
    <source>
        <dbReference type="PROSITE" id="PS51030"/>
    </source>
</evidence>
<keyword evidence="4" id="KW-0863">Zinc-finger</keyword>
<evidence type="ECO:0000256" key="2">
    <source>
        <dbReference type="ARBA" id="ARBA00005993"/>
    </source>
</evidence>
<dbReference type="Pfam" id="PF00105">
    <property type="entry name" value="zf-C4"/>
    <property type="match status" value="1"/>
</dbReference>
<keyword evidence="7" id="KW-0238">DNA-binding</keyword>
<dbReference type="WBParaSite" id="NBR_0001104501-mRNA-1">
    <property type="protein sequence ID" value="NBR_0001104501-mRNA-1"/>
    <property type="gene ID" value="NBR_0001104501"/>
</dbReference>
<dbReference type="CDD" id="cd06960">
    <property type="entry name" value="NR_DBD_HNF4A"/>
    <property type="match status" value="1"/>
</dbReference>
<keyword evidence="5" id="KW-0862">Zinc</keyword>
<dbReference type="Gene3D" id="3.30.50.10">
    <property type="entry name" value="Erythroid Transcription Factor GATA-1, subunit A"/>
    <property type="match status" value="1"/>
</dbReference>
<keyword evidence="9" id="KW-0675">Receptor</keyword>
<comment type="subcellular location">
    <subcellularLocation>
        <location evidence="1">Nucleus</location>
    </subcellularLocation>
</comment>
<dbReference type="EMBL" id="UYSL01020443">
    <property type="protein sequence ID" value="VDL74635.1"/>
    <property type="molecule type" value="Genomic_DNA"/>
</dbReference>
<evidence type="ECO:0000256" key="8">
    <source>
        <dbReference type="ARBA" id="ARBA00023163"/>
    </source>
</evidence>
<feature type="domain" description="Nuclear receptor" evidence="11">
    <location>
        <begin position="36"/>
        <end position="85"/>
    </location>
</feature>
<dbReference type="PROSITE" id="PS51030">
    <property type="entry name" value="NUCLEAR_REC_DBD_2"/>
    <property type="match status" value="1"/>
</dbReference>
<dbReference type="PRINTS" id="PR00047">
    <property type="entry name" value="STROIDFINGER"/>
</dbReference>
<dbReference type="SMART" id="SM00399">
    <property type="entry name" value="ZnF_C4"/>
    <property type="match status" value="1"/>
</dbReference>
<dbReference type="SUPFAM" id="SSF48508">
    <property type="entry name" value="Nuclear receptor ligand-binding domain"/>
    <property type="match status" value="1"/>
</dbReference>
<dbReference type="GO" id="GO:0000978">
    <property type="term" value="F:RNA polymerase II cis-regulatory region sequence-specific DNA binding"/>
    <property type="evidence" value="ECO:0007669"/>
    <property type="project" value="InterPro"/>
</dbReference>
<keyword evidence="8" id="KW-0804">Transcription</keyword>
<reference evidence="12 13" key="2">
    <citation type="submission" date="2018-11" db="EMBL/GenBank/DDBJ databases">
        <authorList>
            <consortium name="Pathogen Informatics"/>
        </authorList>
    </citation>
    <scope>NUCLEOTIDE SEQUENCE [LARGE SCALE GENOMIC DNA]</scope>
</reference>
<evidence type="ECO:0000256" key="7">
    <source>
        <dbReference type="ARBA" id="ARBA00023125"/>
    </source>
</evidence>
<keyword evidence="6" id="KW-0805">Transcription regulation</keyword>
<dbReference type="GO" id="GO:0008270">
    <property type="term" value="F:zinc ion binding"/>
    <property type="evidence" value="ECO:0007669"/>
    <property type="project" value="UniProtKB-KW"/>
</dbReference>
<dbReference type="GO" id="GO:0005634">
    <property type="term" value="C:nucleus"/>
    <property type="evidence" value="ECO:0007669"/>
    <property type="project" value="UniProtKB-SubCell"/>
</dbReference>
<dbReference type="PROSITE" id="PS00031">
    <property type="entry name" value="NUCLEAR_REC_DBD_1"/>
    <property type="match status" value="1"/>
</dbReference>
<dbReference type="InterPro" id="IPR013088">
    <property type="entry name" value="Znf_NHR/GATA"/>
</dbReference>
<reference evidence="14" key="1">
    <citation type="submission" date="2016-04" db="UniProtKB">
        <authorList>
            <consortium name="WormBaseParasite"/>
        </authorList>
    </citation>
    <scope>IDENTIFICATION</scope>
</reference>
<evidence type="ECO:0000256" key="1">
    <source>
        <dbReference type="ARBA" id="ARBA00004123"/>
    </source>
</evidence>
<comment type="similarity">
    <text evidence="2">Belongs to the nuclear hormone receptor family.</text>
</comment>
<evidence type="ECO:0000313" key="12">
    <source>
        <dbReference type="EMBL" id="VDL74635.1"/>
    </source>
</evidence>
<keyword evidence="13" id="KW-1185">Reference proteome</keyword>
<keyword evidence="3" id="KW-0479">Metal-binding</keyword>
<dbReference type="InterPro" id="IPR035500">
    <property type="entry name" value="NHR-like_dom_sf"/>
</dbReference>
<dbReference type="InterPro" id="IPR049636">
    <property type="entry name" value="HNF4-like_DBD"/>
</dbReference>
<evidence type="ECO:0000313" key="14">
    <source>
        <dbReference type="WBParaSite" id="NBR_0001104501-mRNA-1"/>
    </source>
</evidence>